<dbReference type="STRING" id="643674.PAEH1_00835"/>
<evidence type="ECO:0000256" key="3">
    <source>
        <dbReference type="ARBA" id="ARBA00022475"/>
    </source>
</evidence>
<dbReference type="GO" id="GO:0022857">
    <property type="term" value="F:transmembrane transporter activity"/>
    <property type="evidence" value="ECO:0007669"/>
    <property type="project" value="InterPro"/>
</dbReference>
<dbReference type="Gene3D" id="3.30.420.270">
    <property type="match status" value="1"/>
</dbReference>
<proteinExistence type="inferred from homology"/>
<sequence length="147" mass="16134">MSFGSFDRNSSHNATNAEINMVPLIDVMLVLLVIFLITAPLLTHSISVQLPQASAQAVENEKKYLDLAITLDGALYLDNNEVQLEDLTVALQPYSLENPQPEIRIRADHDTRYELLAQVMSKAKASGLARLGFVTRPDSTTTAPEAP</sequence>
<keyword evidence="3" id="KW-1003">Cell membrane</keyword>
<gene>
    <name evidence="9" type="ORF">PAEH1_00835</name>
</gene>
<dbReference type="EMBL" id="CP019697">
    <property type="protein sequence ID" value="AQS50445.1"/>
    <property type="molecule type" value="Genomic_DNA"/>
</dbReference>
<name>A0A1U9JXD0_9BURK</name>
<evidence type="ECO:0000313" key="10">
    <source>
        <dbReference type="Proteomes" id="UP000189369"/>
    </source>
</evidence>
<dbReference type="Pfam" id="PF02472">
    <property type="entry name" value="ExbD"/>
    <property type="match status" value="1"/>
</dbReference>
<keyword evidence="7" id="KW-0653">Protein transport</keyword>
<evidence type="ECO:0000256" key="4">
    <source>
        <dbReference type="ARBA" id="ARBA00022692"/>
    </source>
</evidence>
<keyword evidence="4 7" id="KW-0812">Transmembrane</keyword>
<reference evidence="9 10" key="1">
    <citation type="submission" date="2017-01" db="EMBL/GenBank/DDBJ databases">
        <title>Complete Genome Sequence of Paenalcaligenes hominis, Isolated from a paraplegic Patient with neurogenic bladder.</title>
        <authorList>
            <person name="Mukhopadhyay R."/>
            <person name="Joaquin J."/>
            <person name="Hogue R."/>
            <person name="Kilaru A."/>
            <person name="Jospin G."/>
            <person name="Mars K."/>
            <person name="Eisen J.A."/>
            <person name="Chaturvedi V."/>
        </authorList>
    </citation>
    <scope>NUCLEOTIDE SEQUENCE [LARGE SCALE GENOMIC DNA]</scope>
    <source>
        <strain evidence="9 10">15S00501</strain>
    </source>
</reference>
<evidence type="ECO:0000313" key="9">
    <source>
        <dbReference type="EMBL" id="AQS50445.1"/>
    </source>
</evidence>
<evidence type="ECO:0000256" key="7">
    <source>
        <dbReference type="RuleBase" id="RU003879"/>
    </source>
</evidence>
<dbReference type="InterPro" id="IPR003400">
    <property type="entry name" value="ExbD"/>
</dbReference>
<comment type="subcellular location">
    <subcellularLocation>
        <location evidence="1">Cell membrane</location>
        <topology evidence="1">Single-pass membrane protein</topology>
    </subcellularLocation>
    <subcellularLocation>
        <location evidence="7">Cell membrane</location>
        <topology evidence="7">Single-pass type II membrane protein</topology>
    </subcellularLocation>
</comment>
<dbReference type="KEGG" id="phn:PAEH1_00835"/>
<dbReference type="AlphaFoldDB" id="A0A1U9JXD0"/>
<dbReference type="GO" id="GO:0005886">
    <property type="term" value="C:plasma membrane"/>
    <property type="evidence" value="ECO:0007669"/>
    <property type="project" value="UniProtKB-SubCell"/>
</dbReference>
<dbReference type="Proteomes" id="UP000189369">
    <property type="component" value="Chromosome"/>
</dbReference>
<organism evidence="9 10">
    <name type="scientific">Paenalcaligenes hominis</name>
    <dbReference type="NCBI Taxonomy" id="643674"/>
    <lineage>
        <taxon>Bacteria</taxon>
        <taxon>Pseudomonadati</taxon>
        <taxon>Pseudomonadota</taxon>
        <taxon>Betaproteobacteria</taxon>
        <taxon>Burkholderiales</taxon>
        <taxon>Alcaligenaceae</taxon>
        <taxon>Paenalcaligenes</taxon>
    </lineage>
</organism>
<evidence type="ECO:0000256" key="5">
    <source>
        <dbReference type="ARBA" id="ARBA00022989"/>
    </source>
</evidence>
<keyword evidence="7" id="KW-0813">Transport</keyword>
<dbReference type="PANTHER" id="PTHR30558:SF7">
    <property type="entry name" value="TOL-PAL SYSTEM PROTEIN TOLR"/>
    <property type="match status" value="1"/>
</dbReference>
<comment type="similarity">
    <text evidence="2 7">Belongs to the ExbD/TolR family.</text>
</comment>
<keyword evidence="6 8" id="KW-0472">Membrane</keyword>
<accession>A0A1U9JXD0</accession>
<dbReference type="PANTHER" id="PTHR30558">
    <property type="entry name" value="EXBD MEMBRANE COMPONENT OF PMF-DRIVEN MACROMOLECULE IMPORT SYSTEM"/>
    <property type="match status" value="1"/>
</dbReference>
<evidence type="ECO:0000256" key="1">
    <source>
        <dbReference type="ARBA" id="ARBA00004162"/>
    </source>
</evidence>
<dbReference type="GO" id="GO:0015031">
    <property type="term" value="P:protein transport"/>
    <property type="evidence" value="ECO:0007669"/>
    <property type="project" value="UniProtKB-KW"/>
</dbReference>
<keyword evidence="5 8" id="KW-1133">Transmembrane helix</keyword>
<evidence type="ECO:0000256" key="8">
    <source>
        <dbReference type="SAM" id="Phobius"/>
    </source>
</evidence>
<evidence type="ECO:0000256" key="6">
    <source>
        <dbReference type="ARBA" id="ARBA00023136"/>
    </source>
</evidence>
<feature type="transmembrane region" description="Helical" evidence="8">
    <location>
        <begin position="21"/>
        <end position="42"/>
    </location>
</feature>
<dbReference type="OrthoDB" id="9798629at2"/>
<protein>
    <submittedName>
        <fullName evidence="9">Biopolymer transporter ExbD</fullName>
    </submittedName>
</protein>
<evidence type="ECO:0000256" key="2">
    <source>
        <dbReference type="ARBA" id="ARBA00005811"/>
    </source>
</evidence>